<dbReference type="InterPro" id="IPR024411">
    <property type="entry name" value="Tail_terminator_phage"/>
</dbReference>
<evidence type="ECO:0000313" key="1">
    <source>
        <dbReference type="EMBL" id="DAF48363.1"/>
    </source>
</evidence>
<reference evidence="1" key="1">
    <citation type="journal article" date="2021" name="Proc. Natl. Acad. Sci. U.S.A.">
        <title>A Catalog of Tens of Thousands of Viruses from Human Metagenomes Reveals Hidden Associations with Chronic Diseases.</title>
        <authorList>
            <person name="Tisza M.J."/>
            <person name="Buck C.B."/>
        </authorList>
    </citation>
    <scope>NUCLEOTIDE SEQUENCE</scope>
    <source>
        <strain evidence="1">CtUYJ6</strain>
    </source>
</reference>
<organism evidence="1">
    <name type="scientific">Podoviridae sp. ctUYJ6</name>
    <dbReference type="NCBI Taxonomy" id="2827737"/>
    <lineage>
        <taxon>Viruses</taxon>
        <taxon>Duplodnaviria</taxon>
        <taxon>Heunggongvirae</taxon>
        <taxon>Uroviricota</taxon>
        <taxon>Caudoviricetes</taxon>
    </lineage>
</organism>
<name>A0A8S5SC07_9CAUD</name>
<dbReference type="EMBL" id="BK032567">
    <property type="protein sequence ID" value="DAF48363.1"/>
    <property type="molecule type" value="Genomic_DNA"/>
</dbReference>
<proteinExistence type="predicted"/>
<accession>A0A8S5SC07</accession>
<sequence length="207" mass="23291">MTALLLIIRKVSPGKSPLCLHNPMPGVCITTQSIISKRKKTLMHVVNGSKTGCLEEVRTRTARRHISRYIKGLRGCDMELADIKEWIKTLGVGNHFYIGKLENKKERSIGVYQRQISGGANIALGGLDNTKTASKAVSILIHWDKYANETEEAAQALYDKLLHVTDLEIAEKHVDYLQLDAPEPIDVGTDDNGVYERVIWLTLYYER</sequence>
<dbReference type="Pfam" id="PF12691">
    <property type="entry name" value="Phage_tail_terminator_6"/>
    <property type="match status" value="1"/>
</dbReference>
<protein>
    <submittedName>
        <fullName evidence="1">Uncharacterized protein</fullName>
    </submittedName>
</protein>